<feature type="compositionally biased region" description="Basic residues" evidence="11">
    <location>
        <begin position="918"/>
        <end position="949"/>
    </location>
</feature>
<evidence type="ECO:0000256" key="9">
    <source>
        <dbReference type="HAMAP-Rule" id="MF_01897"/>
    </source>
</evidence>
<dbReference type="SUPFAM" id="SSF101904">
    <property type="entry name" value="GyrA/ParC C-terminal domain-like"/>
    <property type="match status" value="1"/>
</dbReference>
<dbReference type="InterPro" id="IPR013760">
    <property type="entry name" value="Topo_IIA-like_dom_sf"/>
</dbReference>
<dbReference type="InterPro" id="IPR006691">
    <property type="entry name" value="GyrA/parC_rep"/>
</dbReference>
<dbReference type="SMART" id="SM00434">
    <property type="entry name" value="TOP4c"/>
    <property type="match status" value="1"/>
</dbReference>
<dbReference type="GO" id="GO:0003677">
    <property type="term" value="F:DNA binding"/>
    <property type="evidence" value="ECO:0007669"/>
    <property type="project" value="UniProtKB-UniRule"/>
</dbReference>
<dbReference type="InterPro" id="IPR013758">
    <property type="entry name" value="Topo_IIA_A/C_ab"/>
</dbReference>
<evidence type="ECO:0000256" key="10">
    <source>
        <dbReference type="PROSITE-ProRule" id="PRU01384"/>
    </source>
</evidence>
<evidence type="ECO:0000313" key="13">
    <source>
        <dbReference type="EMBL" id="RLC37380.1"/>
    </source>
</evidence>
<dbReference type="PANTHER" id="PTHR43493">
    <property type="entry name" value="DNA GYRASE/TOPOISOMERASE SUBUNIT A"/>
    <property type="match status" value="1"/>
</dbReference>
<feature type="domain" description="Topo IIA-type catalytic" evidence="12">
    <location>
        <begin position="44"/>
        <end position="510"/>
    </location>
</feature>
<dbReference type="Pfam" id="PF00521">
    <property type="entry name" value="DNA_topoisoIV"/>
    <property type="match status" value="1"/>
</dbReference>
<evidence type="ECO:0000256" key="1">
    <source>
        <dbReference type="ARBA" id="ARBA00000185"/>
    </source>
</evidence>
<evidence type="ECO:0000256" key="8">
    <source>
        <dbReference type="ARBA" id="ARBA00063644"/>
    </source>
</evidence>
<dbReference type="Gene3D" id="2.120.10.90">
    <property type="entry name" value="DNA gyrase/topoisomerase IV, subunit A, C-terminal"/>
    <property type="match status" value="1"/>
</dbReference>
<evidence type="ECO:0000256" key="2">
    <source>
        <dbReference type="ARBA" id="ARBA00008263"/>
    </source>
</evidence>
<comment type="function">
    <text evidence="9">A type II topoisomerase that negatively supercoils closed circular double-stranded (ds) DNA in an ATP-dependent manner to modulate DNA topology and maintain chromosomes in an underwound state. Negative supercoiling favors strand separation, and DNA replication, transcription, recombination and repair, all of which involve strand separation. Also able to catalyze the interconversion of other topological isomers of dsDNA rings, including catenanes and knotted rings. Type II topoisomerases break and join 2 DNA strands simultaneously in an ATP-dependent manner.</text>
</comment>
<protein>
    <recommendedName>
        <fullName evidence="9">DNA gyrase subunit A</fullName>
        <ecNumber evidence="9">5.6.2.2</ecNumber>
    </recommendedName>
</protein>
<dbReference type="InterPro" id="IPR035516">
    <property type="entry name" value="Gyrase/topoIV_suA_C"/>
</dbReference>
<evidence type="ECO:0000256" key="5">
    <source>
        <dbReference type="ARBA" id="ARBA00023029"/>
    </source>
</evidence>
<sequence length="963" mass="107434">MDKQDENKDEIESNIGKIRDIQIETEMQDSYLSYAMSVIVSRALPDVRDGLKPVHRRILYSMMESGLRHTAKYRKSAEVSGTVIAFYHPHGDVAVYDAMVRLAQPWNMRYPLVDGQGNYGSIDGDPAAANRYTEARMTSIAEEILSDIDKETVDFIDNYSNTKQEPTVLPTRVPQLLLNGTVGIAVGMATNIPPHNLNELMDAIIYLIKNPDATVDDLMEYVKGPDFPTGGVIFNIKDIKAAYETGKGGIVMRGVAEIVEHKGGHRIIVSELPYQVNKAALIESVANLVKAKKMIGISDLRDESDRDGIRVVIELRKDAYPQKVLNQLFKMTQMQTTFHVNLLALVDKGLQPKVLNLKQALQQFIDHRRDVVTRRTQYELNKAKERAHVLEGFKIALDNIDAVIKTIKKSETKEDAHANLKKKFKLSDIQASAILEMRLQALAGLERKKVEDEYKEKQKLIKELKILLGDPKKIDEVIVKESEEMKEKYGDERKTRVSKGGVGDFTDMDLIPNEEVVVTMTVGGYVKRQPIDDYRTQRRGGKGVIGMTTKEEDQINSIRVVNNHDDILFFTDRGRVFKRKVFEVPKAGRIAKGTAVVNLIQIAPDELVTAMIGVAEFKEDEDFIMITKNGVIKKTKMAAYRNIRNNGLIAIKLDEKDALKWVRTSAKGDEVMIVTRNGQSIRFNESDARPLGRSTRGVRGIRLKKDDEVVGADVAKRGVPMNLLVISERGLGKQTMVSQYNVQKRGGSGVKTMNVTNKTGKIIGARLVQRKLNTDIIITSTSGQIIRLPLKGISILGRATQGVRVMRLKGNDKVASFTVLVMEGEDGSVEDPNAEVTEDKAKAVAAKVEPSLPAREKKRVSLPAASKKKAKEFTKRKLKSKISGRSISRLASKSKTAKGKQPKLVRTAQKAGRAKVGFIKRKLTKKAVPKAVSRTKTKVKTKSRPRQQPRGRAGGGFTRRKLK</sequence>
<dbReference type="InterPro" id="IPR005743">
    <property type="entry name" value="GyrA"/>
</dbReference>
<reference evidence="13 14" key="1">
    <citation type="submission" date="2018-06" db="EMBL/GenBank/DDBJ databases">
        <title>Extensive metabolic versatility and redundancy in microbially diverse, dynamic hydrothermal sediments.</title>
        <authorList>
            <person name="Dombrowski N."/>
            <person name="Teske A."/>
            <person name="Baker B.J."/>
        </authorList>
    </citation>
    <scope>NUCLEOTIDE SEQUENCE [LARGE SCALE GENOMIC DNA]</scope>
    <source>
        <strain evidence="13">B79_G16</strain>
    </source>
</reference>
<keyword evidence="7 9" id="KW-0413">Isomerase</keyword>
<proteinExistence type="inferred from homology"/>
<dbReference type="FunFam" id="3.90.199.10:FF:000001">
    <property type="entry name" value="DNA gyrase subunit A"/>
    <property type="match status" value="1"/>
</dbReference>
<dbReference type="GO" id="GO:0006261">
    <property type="term" value="P:DNA-templated DNA replication"/>
    <property type="evidence" value="ECO:0007669"/>
    <property type="project" value="UniProtKB-UniRule"/>
</dbReference>
<evidence type="ECO:0000256" key="11">
    <source>
        <dbReference type="SAM" id="MobiDB-lite"/>
    </source>
</evidence>
<feature type="compositionally biased region" description="Basic residues" evidence="11">
    <location>
        <begin position="856"/>
        <end position="882"/>
    </location>
</feature>
<dbReference type="GO" id="GO:0005737">
    <property type="term" value="C:cytoplasm"/>
    <property type="evidence" value="ECO:0007669"/>
    <property type="project" value="UniProtKB-SubCell"/>
</dbReference>
<keyword evidence="6 9" id="KW-0238">DNA-binding</keyword>
<dbReference type="NCBIfam" id="NF004044">
    <property type="entry name" value="PRK05561.1"/>
    <property type="match status" value="1"/>
</dbReference>
<comment type="subunit">
    <text evidence="8">Heterotetramer composed of ParC and ParE.</text>
</comment>
<evidence type="ECO:0000259" key="12">
    <source>
        <dbReference type="PROSITE" id="PS52040"/>
    </source>
</evidence>
<comment type="miscellaneous">
    <text evidence="9">Few gyrases are as efficient as E.coli at forming negative supercoils. Not all organisms have 2 type II topoisomerases; in organisms with a single type II topoisomerase this enzyme also has to decatenate newly replicated chromosomes.</text>
</comment>
<dbReference type="InterPro" id="IPR002205">
    <property type="entry name" value="Topo_IIA_dom_A"/>
</dbReference>
<comment type="catalytic activity">
    <reaction evidence="1 9 10">
        <text>ATP-dependent breakage, passage and rejoining of double-stranded DNA.</text>
        <dbReference type="EC" id="5.6.2.2"/>
    </reaction>
</comment>
<dbReference type="Gene3D" id="1.10.268.10">
    <property type="entry name" value="Topoisomerase, domain 3"/>
    <property type="match status" value="1"/>
</dbReference>
<dbReference type="EC" id="5.6.2.2" evidence="9"/>
<organism evidence="13 14">
    <name type="scientific">candidate division Kazan bacterium</name>
    <dbReference type="NCBI Taxonomy" id="2202143"/>
    <lineage>
        <taxon>Bacteria</taxon>
        <taxon>Bacteria division Kazan-3B-28</taxon>
    </lineage>
</organism>
<dbReference type="GO" id="GO:0005524">
    <property type="term" value="F:ATP binding"/>
    <property type="evidence" value="ECO:0007669"/>
    <property type="project" value="UniProtKB-UniRule"/>
</dbReference>
<comment type="similarity">
    <text evidence="2 9">Belongs to the type II topoisomerase GyrA/ParC subunit family.</text>
</comment>
<keyword evidence="4 9" id="KW-0067">ATP-binding</keyword>
<dbReference type="GO" id="GO:0009330">
    <property type="term" value="C:DNA topoisomerase type II (double strand cut, ATP-hydrolyzing) complex"/>
    <property type="evidence" value="ECO:0007669"/>
    <property type="project" value="TreeGrafter"/>
</dbReference>
<dbReference type="NCBIfam" id="TIGR01063">
    <property type="entry name" value="gyrA"/>
    <property type="match status" value="1"/>
</dbReference>
<name>A0A420ZCS3_UNCK3</name>
<feature type="short sequence motif" description="GyrA-box" evidence="9">
    <location>
        <begin position="537"/>
        <end position="543"/>
    </location>
</feature>
<dbReference type="InterPro" id="IPR013757">
    <property type="entry name" value="Topo_IIA_A_a_sf"/>
</dbReference>
<feature type="region of interest" description="Disordered" evidence="11">
    <location>
        <begin position="854"/>
        <end position="963"/>
    </location>
</feature>
<feature type="compositionally biased region" description="Polar residues" evidence="11">
    <location>
        <begin position="883"/>
        <end position="894"/>
    </location>
</feature>
<dbReference type="HAMAP" id="MF_01897">
    <property type="entry name" value="GyrA"/>
    <property type="match status" value="1"/>
</dbReference>
<comment type="subcellular location">
    <subcellularLocation>
        <location evidence="9">Cytoplasm</location>
    </subcellularLocation>
</comment>
<keyword evidence="3 9" id="KW-0547">Nucleotide-binding</keyword>
<dbReference type="PROSITE" id="PS52040">
    <property type="entry name" value="TOPO_IIA"/>
    <property type="match status" value="1"/>
</dbReference>
<dbReference type="Gene3D" id="3.30.1360.40">
    <property type="match status" value="1"/>
</dbReference>
<dbReference type="NCBIfam" id="NF004043">
    <property type="entry name" value="PRK05560.1"/>
    <property type="match status" value="1"/>
</dbReference>
<dbReference type="InterPro" id="IPR050220">
    <property type="entry name" value="Type_II_DNA_Topoisomerases"/>
</dbReference>
<dbReference type="SUPFAM" id="SSF56719">
    <property type="entry name" value="Type II DNA topoisomerase"/>
    <property type="match status" value="1"/>
</dbReference>
<dbReference type="GO" id="GO:0005694">
    <property type="term" value="C:chromosome"/>
    <property type="evidence" value="ECO:0007669"/>
    <property type="project" value="InterPro"/>
</dbReference>
<dbReference type="FunFam" id="3.30.1360.40:FF:000002">
    <property type="entry name" value="DNA gyrase subunit A"/>
    <property type="match status" value="1"/>
</dbReference>
<feature type="active site" description="O-(5'-phospho-DNA)-tyrosine intermediate" evidence="9 10">
    <location>
        <position position="132"/>
    </location>
</feature>
<evidence type="ECO:0000256" key="6">
    <source>
        <dbReference type="ARBA" id="ARBA00023125"/>
    </source>
</evidence>
<dbReference type="CDD" id="cd00187">
    <property type="entry name" value="TOP4c"/>
    <property type="match status" value="1"/>
</dbReference>
<dbReference type="Pfam" id="PF03989">
    <property type="entry name" value="DNA_gyraseA_C"/>
    <property type="match status" value="6"/>
</dbReference>
<dbReference type="PANTHER" id="PTHR43493:SF5">
    <property type="entry name" value="DNA GYRASE SUBUNIT A, CHLOROPLASTIC_MITOCHONDRIAL"/>
    <property type="match status" value="1"/>
</dbReference>
<dbReference type="EMBL" id="QMNG01000005">
    <property type="protein sequence ID" value="RLC37380.1"/>
    <property type="molecule type" value="Genomic_DNA"/>
</dbReference>
<keyword evidence="5 9" id="KW-0799">Topoisomerase</keyword>
<evidence type="ECO:0000313" key="14">
    <source>
        <dbReference type="Proteomes" id="UP000281261"/>
    </source>
</evidence>
<keyword evidence="9" id="KW-0963">Cytoplasm</keyword>
<dbReference type="AlphaFoldDB" id="A0A420ZCS3"/>
<comment type="caution">
    <text evidence="13">The sequence shown here is derived from an EMBL/GenBank/DDBJ whole genome shotgun (WGS) entry which is preliminary data.</text>
</comment>
<dbReference type="GO" id="GO:0006265">
    <property type="term" value="P:DNA topological change"/>
    <property type="evidence" value="ECO:0007669"/>
    <property type="project" value="UniProtKB-UniRule"/>
</dbReference>
<dbReference type="Proteomes" id="UP000281261">
    <property type="component" value="Unassembled WGS sequence"/>
</dbReference>
<dbReference type="Gene3D" id="3.90.199.10">
    <property type="entry name" value="Topoisomerase II, domain 5"/>
    <property type="match status" value="1"/>
</dbReference>
<gene>
    <name evidence="9" type="primary">gyrA</name>
    <name evidence="13" type="ORF">DRH29_02155</name>
</gene>
<evidence type="ECO:0000256" key="7">
    <source>
        <dbReference type="ARBA" id="ARBA00023235"/>
    </source>
</evidence>
<dbReference type="FunFam" id="2.120.10.90:FF:000005">
    <property type="entry name" value="DNA topoisomerase 4 subunit A"/>
    <property type="match status" value="1"/>
</dbReference>
<dbReference type="GO" id="GO:0034335">
    <property type="term" value="F:DNA negative supercoiling activity"/>
    <property type="evidence" value="ECO:0007669"/>
    <property type="project" value="UniProtKB-ARBA"/>
</dbReference>
<comment type="subunit">
    <text evidence="9">Heterotetramer, composed of two GyrA and two GyrB chains. In the heterotetramer, GyrA contains the active site tyrosine that forms a transient covalent intermediate with DNA, while GyrB binds cofactors and catalyzes ATP hydrolysis.</text>
</comment>
<accession>A0A420ZCS3</accession>
<evidence type="ECO:0000256" key="3">
    <source>
        <dbReference type="ARBA" id="ARBA00022741"/>
    </source>
</evidence>
<dbReference type="FunFam" id="1.10.268.10:FF:000001">
    <property type="entry name" value="DNA gyrase subunit A"/>
    <property type="match status" value="1"/>
</dbReference>
<evidence type="ECO:0000256" key="4">
    <source>
        <dbReference type="ARBA" id="ARBA00022840"/>
    </source>
</evidence>